<name>A0A429XU55_9BACI</name>
<proteinExistence type="predicted"/>
<dbReference type="PANTHER" id="PTHR22642">
    <property type="entry name" value="IMIDAZOLONEPROPIONASE"/>
    <property type="match status" value="1"/>
</dbReference>
<gene>
    <name evidence="3" type="ORF">D4T97_018620</name>
</gene>
<keyword evidence="4" id="KW-1185">Reference proteome</keyword>
<dbReference type="InterPro" id="IPR011059">
    <property type="entry name" value="Metal-dep_hydrolase_composite"/>
</dbReference>
<dbReference type="InterPro" id="IPR013108">
    <property type="entry name" value="Amidohydro_3"/>
</dbReference>
<dbReference type="OrthoDB" id="9767366at2"/>
<dbReference type="Gene3D" id="2.30.40.10">
    <property type="entry name" value="Urease, subunit C, domain 1"/>
    <property type="match status" value="1"/>
</dbReference>
<dbReference type="Gene3D" id="3.10.310.70">
    <property type="match status" value="1"/>
</dbReference>
<organism evidence="3 4">
    <name type="scientific">Siminovitchia acidinfaciens</name>
    <dbReference type="NCBI Taxonomy" id="2321395"/>
    <lineage>
        <taxon>Bacteria</taxon>
        <taxon>Bacillati</taxon>
        <taxon>Bacillota</taxon>
        <taxon>Bacilli</taxon>
        <taxon>Bacillales</taxon>
        <taxon>Bacillaceae</taxon>
        <taxon>Siminovitchia</taxon>
    </lineage>
</organism>
<dbReference type="Proteomes" id="UP000287156">
    <property type="component" value="Unassembled WGS sequence"/>
</dbReference>
<feature type="domain" description="Amidohydrolase 3" evidence="2">
    <location>
        <begin position="49"/>
        <end position="531"/>
    </location>
</feature>
<dbReference type="InterPro" id="IPR033932">
    <property type="entry name" value="YtcJ-like"/>
</dbReference>
<evidence type="ECO:0000259" key="2">
    <source>
        <dbReference type="Pfam" id="PF07969"/>
    </source>
</evidence>
<evidence type="ECO:0000256" key="1">
    <source>
        <dbReference type="SAM" id="MobiDB-lite"/>
    </source>
</evidence>
<sequence>MFADLILLNANIYTIDEEQPKASKIAIKNGKIIGFDEEADQLKGPGTKLIDMEGKTVFPGLIESHAHPLHFAANLFQLDLRAEVTPDIESILNAVREKAKVTPKGQWITGMGWDDSKLKDKRFPTIDELSEAAPDHPVFLKRTCVHNAVVNRMAFTKSNLPESPQDPEGGHFHIDPTTGKPSGLIQENAMMEFAVPSLTTEQLKKAMMQAQQQFFKWGITTIHDMAVTKKEMTVYQQLQKENDFRMKVRLWLWAIDQMGWTGVQEEALELGIESHFGNDRLNIQGLKYMLDGSVGGRTAAVSEPYENEKDNRGILYMKQEKLDALVSEATQNGMRVSIHGIGERAIEMALEAILKTNSEEENKKMRHRIEHCALPSEKQLKQLSDHGIIAGSSIGFIYSIGDSYLANLGKERAERVFPHASFKKHGIIAPGNSDLPVCDGNPLFGIYTAVTRKTVGGQQLGTKESISVEDAIKAYTIDAAVSGFDEDKIGSLSIGKYADLIVVDRDPFTIDPEYIKDIEVLQTIVEGQIVYKKTNEKINQNSQLLSV</sequence>
<dbReference type="Pfam" id="PF07969">
    <property type="entry name" value="Amidohydro_3"/>
    <property type="match status" value="1"/>
</dbReference>
<reference evidence="3" key="1">
    <citation type="submission" date="2018-12" db="EMBL/GenBank/DDBJ databases">
        <authorList>
            <person name="Sun L."/>
            <person name="Chen Z."/>
        </authorList>
    </citation>
    <scope>NUCLEOTIDE SEQUENCE [LARGE SCALE GENOMIC DNA]</scope>
    <source>
        <strain evidence="3">3-2-2</strain>
    </source>
</reference>
<dbReference type="Gene3D" id="3.20.20.140">
    <property type="entry name" value="Metal-dependent hydrolases"/>
    <property type="match status" value="1"/>
</dbReference>
<dbReference type="RefSeq" id="WP_126052272.1">
    <property type="nucleotide sequence ID" value="NZ_QYTV02000012.1"/>
</dbReference>
<evidence type="ECO:0000313" key="4">
    <source>
        <dbReference type="Proteomes" id="UP000287156"/>
    </source>
</evidence>
<feature type="region of interest" description="Disordered" evidence="1">
    <location>
        <begin position="158"/>
        <end position="181"/>
    </location>
</feature>
<protein>
    <submittedName>
        <fullName evidence="3">Amidohydrolase</fullName>
    </submittedName>
</protein>
<dbReference type="GO" id="GO:0016810">
    <property type="term" value="F:hydrolase activity, acting on carbon-nitrogen (but not peptide) bonds"/>
    <property type="evidence" value="ECO:0007669"/>
    <property type="project" value="InterPro"/>
</dbReference>
<dbReference type="SUPFAM" id="SSF51556">
    <property type="entry name" value="Metallo-dependent hydrolases"/>
    <property type="match status" value="1"/>
</dbReference>
<comment type="caution">
    <text evidence="3">The sequence shown here is derived from an EMBL/GenBank/DDBJ whole genome shotgun (WGS) entry which is preliminary data.</text>
</comment>
<dbReference type="InterPro" id="IPR032466">
    <property type="entry name" value="Metal_Hydrolase"/>
</dbReference>
<dbReference type="PANTHER" id="PTHR22642:SF2">
    <property type="entry name" value="PROTEIN LONG AFTER FAR-RED 3"/>
    <property type="match status" value="1"/>
</dbReference>
<evidence type="ECO:0000313" key="3">
    <source>
        <dbReference type="EMBL" id="RST71507.1"/>
    </source>
</evidence>
<accession>A0A429XU55</accession>
<dbReference type="SUPFAM" id="SSF51338">
    <property type="entry name" value="Composite domain of metallo-dependent hydrolases"/>
    <property type="match status" value="1"/>
</dbReference>
<dbReference type="EMBL" id="QYTV02000012">
    <property type="protein sequence ID" value="RST71507.1"/>
    <property type="molecule type" value="Genomic_DNA"/>
</dbReference>
<dbReference type="AlphaFoldDB" id="A0A429XU55"/>
<dbReference type="CDD" id="cd01300">
    <property type="entry name" value="YtcJ_like"/>
    <property type="match status" value="1"/>
</dbReference>